<evidence type="ECO:0000259" key="7">
    <source>
        <dbReference type="PROSITE" id="PS50202"/>
    </source>
</evidence>
<gene>
    <name evidence="8" type="primary">Dvir\GJ22303</name>
    <name evidence="8" type="ORF">Dvir_GJ22303</name>
</gene>
<dbReference type="InterPro" id="IPR013783">
    <property type="entry name" value="Ig-like_fold"/>
</dbReference>
<dbReference type="PANTHER" id="PTHR10809:SF6">
    <property type="entry name" value="AT11025P-RELATED"/>
    <property type="match status" value="1"/>
</dbReference>
<organism evidence="8 9">
    <name type="scientific">Drosophila virilis</name>
    <name type="common">Fruit fly</name>
    <dbReference type="NCBI Taxonomy" id="7244"/>
    <lineage>
        <taxon>Eukaryota</taxon>
        <taxon>Metazoa</taxon>
        <taxon>Ecdysozoa</taxon>
        <taxon>Arthropoda</taxon>
        <taxon>Hexapoda</taxon>
        <taxon>Insecta</taxon>
        <taxon>Pterygota</taxon>
        <taxon>Neoptera</taxon>
        <taxon>Endopterygota</taxon>
        <taxon>Diptera</taxon>
        <taxon>Brachycera</taxon>
        <taxon>Muscomorpha</taxon>
        <taxon>Ephydroidea</taxon>
        <taxon>Drosophilidae</taxon>
        <taxon>Drosophila</taxon>
    </lineage>
</organism>
<evidence type="ECO:0000256" key="6">
    <source>
        <dbReference type="SAM" id="Phobius"/>
    </source>
</evidence>
<dbReference type="InterPro" id="IPR016763">
    <property type="entry name" value="VAP"/>
</dbReference>
<comment type="subcellular location">
    <subcellularLocation>
        <location evidence="1">Membrane</location>
        <topology evidence="1">Single-pass type IV membrane protein</topology>
    </subcellularLocation>
</comment>
<evidence type="ECO:0000256" key="3">
    <source>
        <dbReference type="ARBA" id="ARBA00022692"/>
    </source>
</evidence>
<dbReference type="EMBL" id="CH940649">
    <property type="protein sequence ID" value="EDW64487.2"/>
    <property type="molecule type" value="Genomic_DNA"/>
</dbReference>
<feature type="domain" description="MSP" evidence="7">
    <location>
        <begin position="9"/>
        <end position="129"/>
    </location>
</feature>
<evidence type="ECO:0000256" key="4">
    <source>
        <dbReference type="ARBA" id="ARBA00022989"/>
    </source>
</evidence>
<dbReference type="Gene3D" id="2.60.40.10">
    <property type="entry name" value="Immunoglobulins"/>
    <property type="match status" value="1"/>
</dbReference>
<evidence type="ECO:0000256" key="2">
    <source>
        <dbReference type="ARBA" id="ARBA00008932"/>
    </source>
</evidence>
<dbReference type="InterPro" id="IPR008962">
    <property type="entry name" value="PapD-like_sf"/>
</dbReference>
<keyword evidence="9" id="KW-1185">Reference proteome</keyword>
<keyword evidence="3 6" id="KW-0812">Transmembrane</keyword>
<dbReference type="STRING" id="7244.B4LQN0"/>
<keyword evidence="5 6" id="KW-0472">Membrane</keyword>
<dbReference type="HOGENOM" id="CLU_1251803_0_0_1"/>
<dbReference type="Pfam" id="PF00635">
    <property type="entry name" value="Motile_Sperm"/>
    <property type="match status" value="1"/>
</dbReference>
<dbReference type="SUPFAM" id="SSF49354">
    <property type="entry name" value="PapD-like"/>
    <property type="match status" value="1"/>
</dbReference>
<dbReference type="SMR" id="B4LQN0"/>
<dbReference type="AlphaFoldDB" id="B4LQN0"/>
<dbReference type="PANTHER" id="PTHR10809">
    <property type="entry name" value="VESICLE-ASSOCIATED MEMBRANE PROTEIN-ASSOCIATED PROTEIN"/>
    <property type="match status" value="1"/>
</dbReference>
<dbReference type="KEGG" id="dvi:6628419"/>
<keyword evidence="4 6" id="KW-1133">Transmembrane helix</keyword>
<dbReference type="OrthoDB" id="10022288at2759"/>
<dbReference type="GO" id="GO:0005886">
    <property type="term" value="C:plasma membrane"/>
    <property type="evidence" value="ECO:0007669"/>
    <property type="project" value="TreeGrafter"/>
</dbReference>
<feature type="transmembrane region" description="Helical" evidence="6">
    <location>
        <begin position="181"/>
        <end position="200"/>
    </location>
</feature>
<dbReference type="Proteomes" id="UP000008792">
    <property type="component" value="Unassembled WGS sequence"/>
</dbReference>
<dbReference type="PROSITE" id="PS50202">
    <property type="entry name" value="MSP"/>
    <property type="match status" value="1"/>
</dbReference>
<dbReference type="GO" id="GO:0090158">
    <property type="term" value="P:endoplasmic reticulum membrane organization"/>
    <property type="evidence" value="ECO:0007669"/>
    <property type="project" value="TreeGrafter"/>
</dbReference>
<comment type="similarity">
    <text evidence="2">Belongs to the VAMP-associated protein (VAP) (TC 9.B.17) family.</text>
</comment>
<dbReference type="InParanoid" id="B4LQN0"/>
<dbReference type="GO" id="GO:0005789">
    <property type="term" value="C:endoplasmic reticulum membrane"/>
    <property type="evidence" value="ECO:0007669"/>
    <property type="project" value="InterPro"/>
</dbReference>
<reference evidence="8 9" key="1">
    <citation type="journal article" date="2007" name="Nature">
        <title>Evolution of genes and genomes on the Drosophila phylogeny.</title>
        <authorList>
            <consortium name="Drosophila 12 Genomes Consortium"/>
            <person name="Clark A.G."/>
            <person name="Eisen M.B."/>
            <person name="Smith D.R."/>
            <person name="Bergman C.M."/>
            <person name="Oliver B."/>
            <person name="Markow T.A."/>
            <person name="Kaufman T.C."/>
            <person name="Kellis M."/>
            <person name="Gelbart W."/>
            <person name="Iyer V.N."/>
            <person name="Pollard D.A."/>
            <person name="Sackton T.B."/>
            <person name="Larracuente A.M."/>
            <person name="Singh N.D."/>
            <person name="Abad J.P."/>
            <person name="Abt D.N."/>
            <person name="Adryan B."/>
            <person name="Aguade M."/>
            <person name="Akashi H."/>
            <person name="Anderson W.W."/>
            <person name="Aquadro C.F."/>
            <person name="Ardell D.H."/>
            <person name="Arguello R."/>
            <person name="Artieri C.G."/>
            <person name="Barbash D.A."/>
            <person name="Barker D."/>
            <person name="Barsanti P."/>
            <person name="Batterham P."/>
            <person name="Batzoglou S."/>
            <person name="Begun D."/>
            <person name="Bhutkar A."/>
            <person name="Blanco E."/>
            <person name="Bosak S.A."/>
            <person name="Bradley R.K."/>
            <person name="Brand A.D."/>
            <person name="Brent M.R."/>
            <person name="Brooks A.N."/>
            <person name="Brown R.H."/>
            <person name="Butlin R.K."/>
            <person name="Caggese C."/>
            <person name="Calvi B.R."/>
            <person name="Bernardo de Carvalho A."/>
            <person name="Caspi A."/>
            <person name="Castrezana S."/>
            <person name="Celniker S.E."/>
            <person name="Chang J.L."/>
            <person name="Chapple C."/>
            <person name="Chatterji S."/>
            <person name="Chinwalla A."/>
            <person name="Civetta A."/>
            <person name="Clifton S.W."/>
            <person name="Comeron J.M."/>
            <person name="Costello J.C."/>
            <person name="Coyne J.A."/>
            <person name="Daub J."/>
            <person name="David R.G."/>
            <person name="Delcher A.L."/>
            <person name="Delehaunty K."/>
            <person name="Do C.B."/>
            <person name="Ebling H."/>
            <person name="Edwards K."/>
            <person name="Eickbush T."/>
            <person name="Evans J.D."/>
            <person name="Filipski A."/>
            <person name="Findeiss S."/>
            <person name="Freyhult E."/>
            <person name="Fulton L."/>
            <person name="Fulton R."/>
            <person name="Garcia A.C."/>
            <person name="Gardiner A."/>
            <person name="Garfield D.A."/>
            <person name="Garvin B.E."/>
            <person name="Gibson G."/>
            <person name="Gilbert D."/>
            <person name="Gnerre S."/>
            <person name="Godfrey J."/>
            <person name="Good R."/>
            <person name="Gotea V."/>
            <person name="Gravely B."/>
            <person name="Greenberg A.J."/>
            <person name="Griffiths-Jones S."/>
            <person name="Gross S."/>
            <person name="Guigo R."/>
            <person name="Gustafson E.A."/>
            <person name="Haerty W."/>
            <person name="Hahn M.W."/>
            <person name="Halligan D.L."/>
            <person name="Halpern A.L."/>
            <person name="Halter G.M."/>
            <person name="Han M.V."/>
            <person name="Heger A."/>
            <person name="Hillier L."/>
            <person name="Hinrichs A.S."/>
            <person name="Holmes I."/>
            <person name="Hoskins R.A."/>
            <person name="Hubisz M.J."/>
            <person name="Hultmark D."/>
            <person name="Huntley M.A."/>
            <person name="Jaffe D.B."/>
            <person name="Jagadeeshan S."/>
            <person name="Jeck W.R."/>
            <person name="Johnson J."/>
            <person name="Jones C.D."/>
            <person name="Jordan W.C."/>
            <person name="Karpen G.H."/>
            <person name="Kataoka E."/>
            <person name="Keightley P.D."/>
            <person name="Kheradpour P."/>
            <person name="Kirkness E.F."/>
            <person name="Koerich L.B."/>
            <person name="Kristiansen K."/>
            <person name="Kudrna D."/>
            <person name="Kulathinal R.J."/>
            <person name="Kumar S."/>
            <person name="Kwok R."/>
            <person name="Lander E."/>
            <person name="Langley C.H."/>
            <person name="Lapoint R."/>
            <person name="Lazzaro B.P."/>
            <person name="Lee S.J."/>
            <person name="Levesque L."/>
            <person name="Li R."/>
            <person name="Lin C.F."/>
            <person name="Lin M.F."/>
            <person name="Lindblad-Toh K."/>
            <person name="Llopart A."/>
            <person name="Long M."/>
            <person name="Low L."/>
            <person name="Lozovsky E."/>
            <person name="Lu J."/>
            <person name="Luo M."/>
            <person name="Machado C.A."/>
            <person name="Makalowski W."/>
            <person name="Marzo M."/>
            <person name="Matsuda M."/>
            <person name="Matzkin L."/>
            <person name="McAllister B."/>
            <person name="McBride C.S."/>
            <person name="McKernan B."/>
            <person name="McKernan K."/>
            <person name="Mendez-Lago M."/>
            <person name="Minx P."/>
            <person name="Mollenhauer M.U."/>
            <person name="Montooth K."/>
            <person name="Mount S.M."/>
            <person name="Mu X."/>
            <person name="Myers E."/>
            <person name="Negre B."/>
            <person name="Newfeld S."/>
            <person name="Nielsen R."/>
            <person name="Noor M.A."/>
            <person name="O'Grady P."/>
            <person name="Pachter L."/>
            <person name="Papaceit M."/>
            <person name="Parisi M.J."/>
            <person name="Parisi M."/>
            <person name="Parts L."/>
            <person name="Pedersen J.S."/>
            <person name="Pesole G."/>
            <person name="Phillippy A.M."/>
            <person name="Ponting C.P."/>
            <person name="Pop M."/>
            <person name="Porcelli D."/>
            <person name="Powell J.R."/>
            <person name="Prohaska S."/>
            <person name="Pruitt K."/>
            <person name="Puig M."/>
            <person name="Quesneville H."/>
            <person name="Ram K.R."/>
            <person name="Rand D."/>
            <person name="Rasmussen M.D."/>
            <person name="Reed L.K."/>
            <person name="Reenan R."/>
            <person name="Reily A."/>
            <person name="Remington K.A."/>
            <person name="Rieger T.T."/>
            <person name="Ritchie M.G."/>
            <person name="Robin C."/>
            <person name="Rogers Y.H."/>
            <person name="Rohde C."/>
            <person name="Rozas J."/>
            <person name="Rubenfield M.J."/>
            <person name="Ruiz A."/>
            <person name="Russo S."/>
            <person name="Salzberg S.L."/>
            <person name="Sanchez-Gracia A."/>
            <person name="Saranga D.J."/>
            <person name="Sato H."/>
            <person name="Schaeffer S.W."/>
            <person name="Schatz M.C."/>
            <person name="Schlenke T."/>
            <person name="Schwartz R."/>
            <person name="Segarra C."/>
            <person name="Singh R.S."/>
            <person name="Sirot L."/>
            <person name="Sirota M."/>
            <person name="Sisneros N.B."/>
            <person name="Smith C.D."/>
            <person name="Smith T.F."/>
            <person name="Spieth J."/>
            <person name="Stage D.E."/>
            <person name="Stark A."/>
            <person name="Stephan W."/>
            <person name="Strausberg R.L."/>
            <person name="Strempel S."/>
            <person name="Sturgill D."/>
            <person name="Sutton G."/>
            <person name="Sutton G.G."/>
            <person name="Tao W."/>
            <person name="Teichmann S."/>
            <person name="Tobari Y.N."/>
            <person name="Tomimura Y."/>
            <person name="Tsolas J.M."/>
            <person name="Valente V.L."/>
            <person name="Venter E."/>
            <person name="Venter J.C."/>
            <person name="Vicario S."/>
            <person name="Vieira F.G."/>
            <person name="Vilella A.J."/>
            <person name="Villasante A."/>
            <person name="Walenz B."/>
            <person name="Wang J."/>
            <person name="Wasserman M."/>
            <person name="Watts T."/>
            <person name="Wilson D."/>
            <person name="Wilson R.K."/>
            <person name="Wing R.A."/>
            <person name="Wolfner M.F."/>
            <person name="Wong A."/>
            <person name="Wong G.K."/>
            <person name="Wu C.I."/>
            <person name="Wu G."/>
            <person name="Yamamoto D."/>
            <person name="Yang H.P."/>
            <person name="Yang S.P."/>
            <person name="Yorke J.A."/>
            <person name="Yoshida K."/>
            <person name="Zdobnov E."/>
            <person name="Zhang P."/>
            <person name="Zhang Y."/>
            <person name="Zimin A.V."/>
            <person name="Baldwin J."/>
            <person name="Abdouelleil A."/>
            <person name="Abdulkadir J."/>
            <person name="Abebe A."/>
            <person name="Abera B."/>
            <person name="Abreu J."/>
            <person name="Acer S.C."/>
            <person name="Aftuck L."/>
            <person name="Alexander A."/>
            <person name="An P."/>
            <person name="Anderson E."/>
            <person name="Anderson S."/>
            <person name="Arachi H."/>
            <person name="Azer M."/>
            <person name="Bachantsang P."/>
            <person name="Barry A."/>
            <person name="Bayul T."/>
            <person name="Berlin A."/>
            <person name="Bessette D."/>
            <person name="Bloom T."/>
            <person name="Blye J."/>
            <person name="Boguslavskiy L."/>
            <person name="Bonnet C."/>
            <person name="Boukhgalter B."/>
            <person name="Bourzgui I."/>
            <person name="Brown A."/>
            <person name="Cahill P."/>
            <person name="Channer S."/>
            <person name="Cheshatsang Y."/>
            <person name="Chuda L."/>
            <person name="Citroen M."/>
            <person name="Collymore A."/>
            <person name="Cooke P."/>
            <person name="Costello M."/>
            <person name="D'Aco K."/>
            <person name="Daza R."/>
            <person name="De Haan G."/>
            <person name="DeGray S."/>
            <person name="DeMaso C."/>
            <person name="Dhargay N."/>
            <person name="Dooley K."/>
            <person name="Dooley E."/>
            <person name="Doricent M."/>
            <person name="Dorje P."/>
            <person name="Dorjee K."/>
            <person name="Dupes A."/>
            <person name="Elong R."/>
            <person name="Falk J."/>
            <person name="Farina A."/>
            <person name="Faro S."/>
            <person name="Ferguson D."/>
            <person name="Fisher S."/>
            <person name="Foley C.D."/>
            <person name="Franke A."/>
            <person name="Friedrich D."/>
            <person name="Gadbois L."/>
            <person name="Gearin G."/>
            <person name="Gearin C.R."/>
            <person name="Giannoukos G."/>
            <person name="Goode T."/>
            <person name="Graham J."/>
            <person name="Grandbois E."/>
            <person name="Grewal S."/>
            <person name="Gyaltsen K."/>
            <person name="Hafez N."/>
            <person name="Hagos B."/>
            <person name="Hall J."/>
            <person name="Henson C."/>
            <person name="Hollinger A."/>
            <person name="Honan T."/>
            <person name="Huard M.D."/>
            <person name="Hughes L."/>
            <person name="Hurhula B."/>
            <person name="Husby M.E."/>
            <person name="Kamat A."/>
            <person name="Kanga B."/>
            <person name="Kashin S."/>
            <person name="Khazanovich D."/>
            <person name="Kisner P."/>
            <person name="Lance K."/>
            <person name="Lara M."/>
            <person name="Lee W."/>
            <person name="Lennon N."/>
            <person name="Letendre F."/>
            <person name="LeVine R."/>
            <person name="Lipovsky A."/>
            <person name="Liu X."/>
            <person name="Liu J."/>
            <person name="Liu S."/>
            <person name="Lokyitsang T."/>
            <person name="Lokyitsang Y."/>
            <person name="Lubonja R."/>
            <person name="Lui A."/>
            <person name="MacDonald P."/>
            <person name="Magnisalis V."/>
            <person name="Maru K."/>
            <person name="Matthews C."/>
            <person name="McCusker W."/>
            <person name="McDonough S."/>
            <person name="Mehta T."/>
            <person name="Meldrim J."/>
            <person name="Meneus L."/>
            <person name="Mihai O."/>
            <person name="Mihalev A."/>
            <person name="Mihova T."/>
            <person name="Mittelman R."/>
            <person name="Mlenga V."/>
            <person name="Montmayeur A."/>
            <person name="Mulrain L."/>
            <person name="Navidi A."/>
            <person name="Naylor J."/>
            <person name="Negash T."/>
            <person name="Nguyen T."/>
            <person name="Nguyen N."/>
            <person name="Nicol R."/>
            <person name="Norbu C."/>
            <person name="Norbu N."/>
            <person name="Novod N."/>
            <person name="O'Neill B."/>
            <person name="Osman S."/>
            <person name="Markiewicz E."/>
            <person name="Oyono O.L."/>
            <person name="Patti C."/>
            <person name="Phunkhang P."/>
            <person name="Pierre F."/>
            <person name="Priest M."/>
            <person name="Raghuraman S."/>
            <person name="Rege F."/>
            <person name="Reyes R."/>
            <person name="Rise C."/>
            <person name="Rogov P."/>
            <person name="Ross K."/>
            <person name="Ryan E."/>
            <person name="Settipalli S."/>
            <person name="Shea T."/>
            <person name="Sherpa N."/>
            <person name="Shi L."/>
            <person name="Shih D."/>
            <person name="Sparrow T."/>
            <person name="Spaulding J."/>
            <person name="Stalker J."/>
            <person name="Stange-Thomann N."/>
            <person name="Stavropoulos S."/>
            <person name="Stone C."/>
            <person name="Strader C."/>
            <person name="Tesfaye S."/>
            <person name="Thomson T."/>
            <person name="Thoulutsang Y."/>
            <person name="Thoulutsang D."/>
            <person name="Topham K."/>
            <person name="Topping I."/>
            <person name="Tsamla T."/>
            <person name="Vassiliev H."/>
            <person name="Vo A."/>
            <person name="Wangchuk T."/>
            <person name="Wangdi T."/>
            <person name="Weiand M."/>
            <person name="Wilkinson J."/>
            <person name="Wilson A."/>
            <person name="Yadav S."/>
            <person name="Young G."/>
            <person name="Yu Q."/>
            <person name="Zembek L."/>
            <person name="Zhong D."/>
            <person name="Zimmer A."/>
            <person name="Zwirko Z."/>
            <person name="Jaffe D.B."/>
            <person name="Alvarez P."/>
            <person name="Brockman W."/>
            <person name="Butler J."/>
            <person name="Chin C."/>
            <person name="Gnerre S."/>
            <person name="Grabherr M."/>
            <person name="Kleber M."/>
            <person name="Mauceli E."/>
            <person name="MacCallum I."/>
        </authorList>
    </citation>
    <scope>NUCLEOTIDE SEQUENCE [LARGE SCALE GENOMIC DNA]</scope>
    <source>
        <strain evidence="9">Tucson 15010-1051.87</strain>
    </source>
</reference>
<dbReference type="InterPro" id="IPR000535">
    <property type="entry name" value="MSP_dom"/>
</dbReference>
<evidence type="ECO:0000256" key="1">
    <source>
        <dbReference type="ARBA" id="ARBA00004211"/>
    </source>
</evidence>
<proteinExistence type="inferred from homology"/>
<dbReference type="GO" id="GO:0061817">
    <property type="term" value="P:endoplasmic reticulum-plasma membrane tethering"/>
    <property type="evidence" value="ECO:0007669"/>
    <property type="project" value="TreeGrafter"/>
</dbReference>
<protein>
    <recommendedName>
        <fullName evidence="7">MSP domain-containing protein</fullName>
    </recommendedName>
</protein>
<evidence type="ECO:0000313" key="9">
    <source>
        <dbReference type="Proteomes" id="UP000008792"/>
    </source>
</evidence>
<evidence type="ECO:0000256" key="5">
    <source>
        <dbReference type="ARBA" id="ARBA00023136"/>
    </source>
</evidence>
<accession>B4LQN0</accession>
<dbReference type="eggNOG" id="KOG0439">
    <property type="taxonomic scope" value="Eukaryota"/>
</dbReference>
<name>B4LQN0_DROVI</name>
<dbReference type="GO" id="GO:0033149">
    <property type="term" value="F:FFAT motif binding"/>
    <property type="evidence" value="ECO:0007669"/>
    <property type="project" value="TreeGrafter"/>
</dbReference>
<evidence type="ECO:0000313" key="8">
    <source>
        <dbReference type="EMBL" id="EDW64487.2"/>
    </source>
</evidence>
<sequence length="220" mass="25661">MSRKINSELVSVSPKKMIFYAPYDRTQRRLISIMNPTANSLLYKIRSNAPWKYSASPNCGFIEPYGISEINVSLNYLDFHADQEYCHRFCVQCIPAPPIQQLQNQSILCIFKQTGRSMIHNVRVPVELQPEPIRIPQQELDTLLPYDVQKLLWNLRPLGSDYIDHLKQVTMLKSQKKRRGWARLLMTSLIIISTLTGAYLHRQQFKETLNLHLKMDNLQC</sequence>